<dbReference type="RefSeq" id="WP_002359865.1">
    <property type="nucleotide sequence ID" value="NZ_GL454487.1"/>
</dbReference>
<gene>
    <name evidence="1" type="ORF">HMPREF9498_02987</name>
</gene>
<dbReference type="EMBL" id="AEBR01000106">
    <property type="protein sequence ID" value="EFM81455.1"/>
    <property type="molecule type" value="Genomic_DNA"/>
</dbReference>
<evidence type="ECO:0008006" key="3">
    <source>
        <dbReference type="Google" id="ProtNLM"/>
    </source>
</evidence>
<dbReference type="GeneID" id="60894396"/>
<dbReference type="AlphaFoldDB" id="A0A125W248"/>
<reference evidence="1 2" key="1">
    <citation type="submission" date="2010-07" db="EMBL/GenBank/DDBJ databases">
        <authorList>
            <person name="Sid Ahmed O."/>
        </authorList>
    </citation>
    <scope>NUCLEOTIDE SEQUENCE [LARGE SCALE GENOMIC DNA]</scope>
    <source>
        <strain evidence="1 2">TX4248</strain>
    </source>
</reference>
<evidence type="ECO:0000313" key="2">
    <source>
        <dbReference type="Proteomes" id="UP000004846"/>
    </source>
</evidence>
<comment type="caution">
    <text evidence="1">The sequence shown here is derived from an EMBL/GenBank/DDBJ whole genome shotgun (WGS) entry which is preliminary data.</text>
</comment>
<evidence type="ECO:0000313" key="1">
    <source>
        <dbReference type="EMBL" id="EFM81455.1"/>
    </source>
</evidence>
<dbReference type="Proteomes" id="UP000004846">
    <property type="component" value="Unassembled WGS sequence"/>
</dbReference>
<name>A0A125W248_ENTFL</name>
<dbReference type="PROSITE" id="PS51257">
    <property type="entry name" value="PROKAR_LIPOPROTEIN"/>
    <property type="match status" value="1"/>
</dbReference>
<proteinExistence type="predicted"/>
<sequence length="128" mass="14581">MKRFSFFLLILLALTGCKSGEKEFDEESLQNLKETAQSYSETELQNGDVRLNEYISLKGEIVESDSRSSLIKKGDRFILKSGSSKYQVFNEQKKKLKIGDEVTVYGEYYGFLKGTLIESEENHDSATN</sequence>
<accession>A0A125W248</accession>
<dbReference type="HOGENOM" id="CLU_1956145_0_0_9"/>
<organism evidence="1 2">
    <name type="scientific">Enterococcus faecalis TX4248</name>
    <dbReference type="NCBI Taxonomy" id="749495"/>
    <lineage>
        <taxon>Bacteria</taxon>
        <taxon>Bacillati</taxon>
        <taxon>Bacillota</taxon>
        <taxon>Bacilli</taxon>
        <taxon>Lactobacillales</taxon>
        <taxon>Enterococcaceae</taxon>
        <taxon>Enterococcus</taxon>
    </lineage>
</organism>
<protein>
    <recommendedName>
        <fullName evidence="3">Lipoprotein</fullName>
    </recommendedName>
</protein>